<name>A0A9X3CT98_9VIBR</name>
<dbReference type="Proteomes" id="UP001155587">
    <property type="component" value="Unassembled WGS sequence"/>
</dbReference>
<gene>
    <name evidence="1" type="ORF">MD535_25560</name>
</gene>
<dbReference type="RefSeq" id="WP_265678101.1">
    <property type="nucleotide sequence ID" value="NZ_JAKRRY010000122.1"/>
</dbReference>
<evidence type="ECO:0000313" key="2">
    <source>
        <dbReference type="Proteomes" id="UP001155587"/>
    </source>
</evidence>
<accession>A0A9X3CT98</accession>
<comment type="caution">
    <text evidence="1">The sequence shown here is derived from an EMBL/GenBank/DDBJ whole genome shotgun (WGS) entry which is preliminary data.</text>
</comment>
<evidence type="ECO:0000313" key="1">
    <source>
        <dbReference type="EMBL" id="MCW8349346.1"/>
    </source>
</evidence>
<proteinExistence type="predicted"/>
<feature type="non-terminal residue" evidence="1">
    <location>
        <position position="1"/>
    </location>
</feature>
<dbReference type="AlphaFoldDB" id="A0A9X3CT98"/>
<keyword evidence="2" id="KW-1185">Reference proteome</keyword>
<organism evidence="1 2">
    <name type="scientific">Vibrio qingdaonensis</name>
    <dbReference type="NCBI Taxonomy" id="2829491"/>
    <lineage>
        <taxon>Bacteria</taxon>
        <taxon>Pseudomonadati</taxon>
        <taxon>Pseudomonadota</taxon>
        <taxon>Gammaproteobacteria</taxon>
        <taxon>Vibrionales</taxon>
        <taxon>Vibrionaceae</taxon>
        <taxon>Vibrio</taxon>
    </lineage>
</organism>
<protein>
    <submittedName>
        <fullName evidence="1">Uncharacterized protein</fullName>
    </submittedName>
</protein>
<dbReference type="EMBL" id="JAKRRY010000122">
    <property type="protein sequence ID" value="MCW8349346.1"/>
    <property type="molecule type" value="Genomic_DNA"/>
</dbReference>
<sequence length="72" mass="8078">DIFRLMRVGAKKNPPKSLKNGLRKMSFPLLTDGHKKQCRETSIAKANDSLALPPERKLSNEACHCIAKETMI</sequence>
<reference evidence="1" key="1">
    <citation type="submission" date="2022-02" db="EMBL/GenBank/DDBJ databases">
        <title>Vibrio sp. nov, a new bacterium isolated from seawater.</title>
        <authorList>
            <person name="Yuan Y."/>
        </authorList>
    </citation>
    <scope>NUCLEOTIDE SEQUENCE</scope>
    <source>
        <strain evidence="1">ZSDZ65</strain>
    </source>
</reference>